<keyword evidence="4 7" id="KW-0812">Transmembrane</keyword>
<dbReference type="SUPFAM" id="SSF49464">
    <property type="entry name" value="Carboxypeptidase regulatory domain-like"/>
    <property type="match status" value="1"/>
</dbReference>
<dbReference type="OrthoDB" id="9768177at2"/>
<dbReference type="NCBIfam" id="TIGR04057">
    <property type="entry name" value="SusC_RagA_signa"/>
    <property type="match status" value="1"/>
</dbReference>
<keyword evidence="3 7" id="KW-1134">Transmembrane beta strand</keyword>
<dbReference type="PROSITE" id="PS52016">
    <property type="entry name" value="TONB_DEPENDENT_REC_3"/>
    <property type="match status" value="1"/>
</dbReference>
<evidence type="ECO:0000256" key="8">
    <source>
        <dbReference type="SAM" id="SignalP"/>
    </source>
</evidence>
<proteinExistence type="inferred from homology"/>
<dbReference type="InterPro" id="IPR036942">
    <property type="entry name" value="Beta-barrel_TonB_sf"/>
</dbReference>
<sequence length="1268" mass="139013">MFYQLNRTAMKKIYSTSFFMKAALVHYFLTLAISVVASAAPANGQGILDKKISLTVENETFRTVLEKISRKAGVKFSYTRNTLPEKEKVSLQAKDETLANVFTQLFQPYDIQFEAIGSQVVLKRSRLFTLLKGERDLAAAIETTRFKKVTGIVRDASGDPVPGVTVVIKGTRKGSSTDANGRFELEANDNDVLELSAIGFKTISLHITAETDYAVTMETDEKALGEVVVTAMGVKRSPRSLGYAVQKVTGDDINIAQAPTIAQGLMGKVAGLNISQASGGVEGGSSRLVIRGNTSLTGDNRALIIVDGVAINNDPVNNNANNGGGGAVGTQQGADVSGYNDWGTGLNFINPEDIEDVTVLKGPAAAALYGARGANGVILVTRKKGEKRKGLGVDYSFSTRKTQVYEFLDFQNSYGSGLVGSMWTADQQKQFPVNVDGQRMQIGTYSGSFAAGDYKTGAWGFLPYANPTQAWNIFSFPSGLSWGPRFDNQPVLWYDGVQRPYSAQPNNWKDYFPDGNVNQHNISVSGGGDFGTIRFSYTRDDSKANIQNSNYKNNTFNLGSSIKISKMLSADITASYVNYTRLNTPPVGAGAFMAGFSYAATRDYRSDVERMNNTRADGSQRDVTARGNFPANAPPYPYYSYMANSYWNIYQNNTTFNRNQLIGGLKLTADITDWLTATAQASLDNSSDGTEIKEYPKNIQGTTGAYREALSRNLSRNMNAMVRVFKDNLWDKSFNASLTGGVESYYRNDYTVSNSTKGNFIKPFIFALDNGAEAPDPAREIRFTKKINSAFGFLDLSYKNYLFLQVTGRNDWSSTLAKTNNSYFYPSANLSYVFTDGISSMQNALPWLSFGKLSLSYAETGSDTDPYSIFNVLNTANFNGQAAQTYPAQLKFPGIEPQRSRQYEIGLSLGMFNNRLNMEVTAYTMKTFNQILTNALPQSSGWTSIQLNRGELGNKGIEFIINATPVSTKNFSWSIALNGAHAQNKILALDEGTDDLLLGSFFGGSGVSQRVKVGENYGTIYGKDYTYLNGKRVVKRAVNPETGEELYYDVNGTRYAAGTQWVLSGSEVAIGNSQPFLTGGIANTFRYKSLSLYAMVDGKFGGDTYFGTYAAAMGNGLLNETLKERDGGGLPYIYPDGTTANTGVMFDGVFADGKPNTDVVSYHWKYLGTYTSWNHIGVPRSESVFENTWMKLREVALTYQLPQNLVRKTKIFQNLSLSLIGRDLFYIFTTIPKGLNPEGVNGIGNMQGIEYSSMPRIRSFGFTVRAAL</sequence>
<evidence type="ECO:0000256" key="6">
    <source>
        <dbReference type="ARBA" id="ARBA00023237"/>
    </source>
</evidence>
<evidence type="ECO:0000256" key="1">
    <source>
        <dbReference type="ARBA" id="ARBA00004571"/>
    </source>
</evidence>
<comment type="subcellular location">
    <subcellularLocation>
        <location evidence="1 7">Cell outer membrane</location>
        <topology evidence="1 7">Multi-pass membrane protein</topology>
    </subcellularLocation>
</comment>
<reference evidence="11" key="1">
    <citation type="submission" date="2018-11" db="EMBL/GenBank/DDBJ databases">
        <title>Chitinophaga lutea sp.nov., isolate from arsenic contaminated soil.</title>
        <authorList>
            <person name="Zong Y."/>
        </authorList>
    </citation>
    <scope>NUCLEOTIDE SEQUENCE [LARGE SCALE GENOMIC DNA]</scope>
    <source>
        <strain evidence="11">YLT18</strain>
    </source>
</reference>
<evidence type="ECO:0000259" key="9">
    <source>
        <dbReference type="Pfam" id="PF07715"/>
    </source>
</evidence>
<accession>A0A3N4MDF6</accession>
<evidence type="ECO:0000256" key="3">
    <source>
        <dbReference type="ARBA" id="ARBA00022452"/>
    </source>
</evidence>
<evidence type="ECO:0000256" key="2">
    <source>
        <dbReference type="ARBA" id="ARBA00022448"/>
    </source>
</evidence>
<feature type="signal peptide" evidence="8">
    <location>
        <begin position="1"/>
        <end position="39"/>
    </location>
</feature>
<evidence type="ECO:0000256" key="4">
    <source>
        <dbReference type="ARBA" id="ARBA00022692"/>
    </source>
</evidence>
<keyword evidence="2 7" id="KW-0813">Transport</keyword>
<comment type="caution">
    <text evidence="10">The sequence shown here is derived from an EMBL/GenBank/DDBJ whole genome shotgun (WGS) entry which is preliminary data.</text>
</comment>
<dbReference type="Pfam" id="PF07715">
    <property type="entry name" value="Plug"/>
    <property type="match status" value="1"/>
</dbReference>
<gene>
    <name evidence="10" type="ORF">EG028_26770</name>
</gene>
<feature type="domain" description="TonB-dependent receptor plug" evidence="9">
    <location>
        <begin position="239"/>
        <end position="377"/>
    </location>
</feature>
<dbReference type="NCBIfam" id="TIGR04056">
    <property type="entry name" value="OMP_RagA_SusC"/>
    <property type="match status" value="1"/>
</dbReference>
<keyword evidence="11" id="KW-1185">Reference proteome</keyword>
<dbReference type="InterPro" id="IPR008969">
    <property type="entry name" value="CarboxyPept-like_regulatory"/>
</dbReference>
<dbReference type="InterPro" id="IPR023997">
    <property type="entry name" value="TonB-dep_OMP_SusC/RagA_CS"/>
</dbReference>
<dbReference type="Gene3D" id="2.60.40.1120">
    <property type="entry name" value="Carboxypeptidase-like, regulatory domain"/>
    <property type="match status" value="1"/>
</dbReference>
<protein>
    <submittedName>
        <fullName evidence="10">SusC/RagA family TonB-linked outer membrane protein</fullName>
    </submittedName>
</protein>
<dbReference type="GO" id="GO:0009279">
    <property type="term" value="C:cell outer membrane"/>
    <property type="evidence" value="ECO:0007669"/>
    <property type="project" value="UniProtKB-SubCell"/>
</dbReference>
<evidence type="ECO:0000256" key="5">
    <source>
        <dbReference type="ARBA" id="ARBA00023136"/>
    </source>
</evidence>
<keyword evidence="5 7" id="KW-0472">Membrane</keyword>
<feature type="chain" id="PRO_5017929765" evidence="8">
    <location>
        <begin position="40"/>
        <end position="1268"/>
    </location>
</feature>
<evidence type="ECO:0000313" key="11">
    <source>
        <dbReference type="Proteomes" id="UP000279089"/>
    </source>
</evidence>
<dbReference type="Pfam" id="PF13715">
    <property type="entry name" value="CarbopepD_reg_2"/>
    <property type="match status" value="1"/>
</dbReference>
<dbReference type="Proteomes" id="UP000279089">
    <property type="component" value="Unassembled WGS sequence"/>
</dbReference>
<name>A0A3N4MDF6_9BACT</name>
<dbReference type="InterPro" id="IPR012910">
    <property type="entry name" value="Plug_dom"/>
</dbReference>
<dbReference type="InterPro" id="IPR039426">
    <property type="entry name" value="TonB-dep_rcpt-like"/>
</dbReference>
<evidence type="ECO:0000313" key="10">
    <source>
        <dbReference type="EMBL" id="RPD38120.1"/>
    </source>
</evidence>
<keyword evidence="8" id="KW-0732">Signal</keyword>
<dbReference type="InterPro" id="IPR037066">
    <property type="entry name" value="Plug_dom_sf"/>
</dbReference>
<comment type="similarity">
    <text evidence="7">Belongs to the TonB-dependent receptor family.</text>
</comment>
<dbReference type="SUPFAM" id="SSF56935">
    <property type="entry name" value="Porins"/>
    <property type="match status" value="1"/>
</dbReference>
<dbReference type="InterPro" id="IPR023996">
    <property type="entry name" value="TonB-dep_OMP_SusC/RagA"/>
</dbReference>
<organism evidence="10 11">
    <name type="scientific">Chitinophaga barathri</name>
    <dbReference type="NCBI Taxonomy" id="1647451"/>
    <lineage>
        <taxon>Bacteria</taxon>
        <taxon>Pseudomonadati</taxon>
        <taxon>Bacteroidota</taxon>
        <taxon>Chitinophagia</taxon>
        <taxon>Chitinophagales</taxon>
        <taxon>Chitinophagaceae</taxon>
        <taxon>Chitinophaga</taxon>
    </lineage>
</organism>
<keyword evidence="6 7" id="KW-0998">Cell outer membrane</keyword>
<dbReference type="Gene3D" id="2.40.170.20">
    <property type="entry name" value="TonB-dependent receptor, beta-barrel domain"/>
    <property type="match status" value="1"/>
</dbReference>
<dbReference type="EMBL" id="RMBX01000018">
    <property type="protein sequence ID" value="RPD38120.1"/>
    <property type="molecule type" value="Genomic_DNA"/>
</dbReference>
<dbReference type="AlphaFoldDB" id="A0A3N4MDF6"/>
<dbReference type="Gene3D" id="3.55.50.30">
    <property type="match status" value="1"/>
</dbReference>
<evidence type="ECO:0000256" key="7">
    <source>
        <dbReference type="PROSITE-ProRule" id="PRU01360"/>
    </source>
</evidence>
<dbReference type="Gene3D" id="2.170.130.10">
    <property type="entry name" value="TonB-dependent receptor, plug domain"/>
    <property type="match status" value="1"/>
</dbReference>